<feature type="domain" description="Xylose isomerase-like TIM barrel" evidence="2">
    <location>
        <begin position="49"/>
        <end position="314"/>
    </location>
</feature>
<dbReference type="Pfam" id="PF01261">
    <property type="entry name" value="AP_endonuc_2"/>
    <property type="match status" value="1"/>
</dbReference>
<dbReference type="Proteomes" id="UP000490386">
    <property type="component" value="Unassembled WGS sequence"/>
</dbReference>
<comment type="caution">
    <text evidence="3">The sequence shown here is derived from an EMBL/GenBank/DDBJ whole genome shotgun (WGS) entry which is preliminary data.</text>
</comment>
<gene>
    <name evidence="3" type="ORF">F8O03_13155</name>
</gene>
<keyword evidence="4" id="KW-1185">Reference proteome</keyword>
<organism evidence="3 4">
    <name type="scientific">Pseudoclavibacter terrae</name>
    <dbReference type="NCBI Taxonomy" id="1530195"/>
    <lineage>
        <taxon>Bacteria</taxon>
        <taxon>Bacillati</taxon>
        <taxon>Actinomycetota</taxon>
        <taxon>Actinomycetes</taxon>
        <taxon>Micrococcales</taxon>
        <taxon>Microbacteriaceae</taxon>
        <taxon>Pseudoclavibacter</taxon>
    </lineage>
</organism>
<evidence type="ECO:0000256" key="1">
    <source>
        <dbReference type="ARBA" id="ARBA00023277"/>
    </source>
</evidence>
<protein>
    <submittedName>
        <fullName evidence="3">TIM barrel protein</fullName>
    </submittedName>
</protein>
<name>A0A7J5B032_9MICO</name>
<dbReference type="InterPro" id="IPR036237">
    <property type="entry name" value="Xyl_isomerase-like_sf"/>
</dbReference>
<accession>A0A7J5B032</accession>
<dbReference type="InterPro" id="IPR013022">
    <property type="entry name" value="Xyl_isomerase-like_TIM-brl"/>
</dbReference>
<evidence type="ECO:0000313" key="4">
    <source>
        <dbReference type="Proteomes" id="UP000490386"/>
    </source>
</evidence>
<dbReference type="OrthoDB" id="3520171at2"/>
<dbReference type="EMBL" id="WBJX01000004">
    <property type="protein sequence ID" value="KAB1637223.1"/>
    <property type="molecule type" value="Genomic_DNA"/>
</dbReference>
<dbReference type="AlphaFoldDB" id="A0A7J5B032"/>
<sequence length="367" mass="40395">MTGELGTPIQGVTLYSFTRAFHGREYDLEGLIRKVAAEGFGPGLELIGFSSIRGFPNITDEFAGWFSDLVEELDLVRTSLAVNADIGIHRDRLLSQDELVAYMTRQIEAAAKLGFPVARVQISITPDSMEQLAPIAEKHGVTLALEVHADQYASHPRILALRDRFEQVGSPFLGFTADWGATTKAFAPSAVEAYRRRGASEELLAELVELWDGYYAEGPPADQGVHGKRFGSFIGLAAKHGRPDFGIDFAINGTGLFGPARVEDWLEIMPWVKHVHGKFFGIDEHGEEPSVPVRELIALLVEQGYSGAVSSEYEGWHWNHWQSPFDIIRAEHAVQRSAAADAGSRMITDPAEARRILAAHHALPVRS</sequence>
<evidence type="ECO:0000313" key="3">
    <source>
        <dbReference type="EMBL" id="KAB1637223.1"/>
    </source>
</evidence>
<keyword evidence="1" id="KW-0119">Carbohydrate metabolism</keyword>
<reference evidence="3 4" key="1">
    <citation type="submission" date="2019-09" db="EMBL/GenBank/DDBJ databases">
        <title>Phylogeny of genus Pseudoclavibacter and closely related genus.</title>
        <authorList>
            <person name="Li Y."/>
        </authorList>
    </citation>
    <scope>NUCLEOTIDE SEQUENCE [LARGE SCALE GENOMIC DNA]</scope>
    <source>
        <strain evidence="3 4">THG-MD12</strain>
    </source>
</reference>
<proteinExistence type="predicted"/>
<dbReference type="SUPFAM" id="SSF51658">
    <property type="entry name" value="Xylose isomerase-like"/>
    <property type="match status" value="1"/>
</dbReference>
<dbReference type="RefSeq" id="WP_151424248.1">
    <property type="nucleotide sequence ID" value="NZ_WBJX01000004.1"/>
</dbReference>
<dbReference type="Gene3D" id="3.20.20.150">
    <property type="entry name" value="Divalent-metal-dependent TIM barrel enzymes"/>
    <property type="match status" value="1"/>
</dbReference>
<evidence type="ECO:0000259" key="2">
    <source>
        <dbReference type="Pfam" id="PF01261"/>
    </source>
</evidence>